<evidence type="ECO:0000313" key="5">
    <source>
        <dbReference type="Proteomes" id="UP000694542"/>
    </source>
</evidence>
<dbReference type="AlphaFoldDB" id="A0A8C0TUD5"/>
<dbReference type="InterPro" id="IPR036116">
    <property type="entry name" value="FN3_sf"/>
</dbReference>
<gene>
    <name evidence="4" type="primary">IFNGR2</name>
</gene>
<organism evidence="4 5">
    <name type="scientific">Canis lupus familiaris</name>
    <name type="common">Dog</name>
    <name type="synonym">Canis familiaris</name>
    <dbReference type="NCBI Taxonomy" id="9615"/>
    <lineage>
        <taxon>Eukaryota</taxon>
        <taxon>Metazoa</taxon>
        <taxon>Chordata</taxon>
        <taxon>Craniata</taxon>
        <taxon>Vertebrata</taxon>
        <taxon>Euteleostomi</taxon>
        <taxon>Mammalia</taxon>
        <taxon>Eutheria</taxon>
        <taxon>Laurasiatheria</taxon>
        <taxon>Carnivora</taxon>
        <taxon>Caniformia</taxon>
        <taxon>Canidae</taxon>
        <taxon>Canis</taxon>
    </lineage>
</organism>
<dbReference type="CDD" id="cd00063">
    <property type="entry name" value="FN3"/>
    <property type="match status" value="1"/>
</dbReference>
<reference evidence="4" key="2">
    <citation type="submission" date="2025-08" db="UniProtKB">
        <authorList>
            <consortium name="Ensembl"/>
        </authorList>
    </citation>
    <scope>IDENTIFICATION</scope>
</reference>
<evidence type="ECO:0000256" key="1">
    <source>
        <dbReference type="SAM" id="MobiDB-lite"/>
    </source>
</evidence>
<dbReference type="Pfam" id="PF09294">
    <property type="entry name" value="Interfer-bind"/>
    <property type="match status" value="1"/>
</dbReference>
<protein>
    <submittedName>
        <fullName evidence="4">Interferon gamma receptor 2</fullName>
    </submittedName>
</protein>
<feature type="transmembrane region" description="Helical" evidence="2">
    <location>
        <begin position="380"/>
        <end position="403"/>
    </location>
</feature>
<proteinExistence type="predicted"/>
<keyword evidence="2" id="KW-1133">Transmembrane helix</keyword>
<dbReference type="FunFam" id="2.60.40.10:FF:000957">
    <property type="entry name" value="Interferon gamma receptor 2"/>
    <property type="match status" value="1"/>
</dbReference>
<dbReference type="InterPro" id="IPR003961">
    <property type="entry name" value="FN3_dom"/>
</dbReference>
<keyword evidence="2" id="KW-0472">Membrane</keyword>
<dbReference type="Gene3D" id="2.60.40.10">
    <property type="entry name" value="Immunoglobulins"/>
    <property type="match status" value="2"/>
</dbReference>
<dbReference type="PANTHER" id="PTHR20859:SF46">
    <property type="entry name" value="INTERFERON GAMMA RECEPTOR 2"/>
    <property type="match status" value="1"/>
</dbReference>
<feature type="compositionally biased region" description="Basic residues" evidence="1">
    <location>
        <begin position="119"/>
        <end position="132"/>
    </location>
</feature>
<keyword evidence="2" id="KW-0812">Transmembrane</keyword>
<feature type="compositionally biased region" description="Basic residues" evidence="1">
    <location>
        <begin position="82"/>
        <end position="95"/>
    </location>
</feature>
<evidence type="ECO:0000259" key="3">
    <source>
        <dbReference type="PROSITE" id="PS50853"/>
    </source>
</evidence>
<feature type="compositionally biased region" description="Low complexity" evidence="1">
    <location>
        <begin position="150"/>
        <end position="176"/>
    </location>
</feature>
<dbReference type="InterPro" id="IPR015373">
    <property type="entry name" value="Interferon/interleukin_rcp_dom"/>
</dbReference>
<feature type="domain" description="Fibronectin type-III" evidence="3">
    <location>
        <begin position="275"/>
        <end position="372"/>
    </location>
</feature>
<name>A0A8C0TUD5_CANLF</name>
<evidence type="ECO:0000256" key="2">
    <source>
        <dbReference type="SAM" id="Phobius"/>
    </source>
</evidence>
<dbReference type="PANTHER" id="PTHR20859">
    <property type="entry name" value="INTERFERON/INTERLEUKIN RECEPTOR"/>
    <property type="match status" value="1"/>
</dbReference>
<feature type="compositionally biased region" description="Low complexity" evidence="1">
    <location>
        <begin position="50"/>
        <end position="81"/>
    </location>
</feature>
<feature type="region of interest" description="Disordered" evidence="1">
    <location>
        <begin position="1"/>
        <end position="176"/>
    </location>
</feature>
<dbReference type="InterPro" id="IPR050650">
    <property type="entry name" value="Type-II_Cytokine-TF_Rcpt"/>
</dbReference>
<evidence type="ECO:0000313" key="4">
    <source>
        <dbReference type="Ensembl" id="ENSCAFP00040041468.1"/>
    </source>
</evidence>
<dbReference type="PROSITE" id="PS50853">
    <property type="entry name" value="FN3"/>
    <property type="match status" value="1"/>
</dbReference>
<dbReference type="SUPFAM" id="SSF49265">
    <property type="entry name" value="Fibronectin type III"/>
    <property type="match status" value="2"/>
</dbReference>
<reference evidence="4" key="1">
    <citation type="submission" date="2018-10" db="EMBL/GenBank/DDBJ databases">
        <title>De novo assembly of a Great Dane genome.</title>
        <authorList>
            <person name="Kidd J.M."/>
            <person name="Pendleton A.L."/>
            <person name="Shen F."/>
            <person name="Emery S."/>
        </authorList>
    </citation>
    <scope>NUCLEOTIDE SEQUENCE [LARGE SCALE GENOMIC DNA]</scope>
    <source>
        <strain evidence="4">Great Dane</strain>
    </source>
</reference>
<dbReference type="Proteomes" id="UP000694542">
    <property type="component" value="Chromosome 31"/>
</dbReference>
<dbReference type="Ensembl" id="ENSCAFT00040047507.1">
    <property type="protein sequence ID" value="ENSCAFP00040041468.1"/>
    <property type="gene ID" value="ENSCAFG00040025460.1"/>
</dbReference>
<sequence>MMGRGWGRARRRGSARGPPRALGLGVGEGEGEGEGALPAGAASPGRWVRRGAPACPRGCAGPGRPAPRPLGEARAWAAGRVGAHRAGRAARKVPRPRGGAGRPGGAGRGREGRGGRAGPSRRRRRRRRRRPGRGGPRSPCARHGRRGGDVSRSGDPAPGPGRSQSRGRAGGAAAPGHAAAAAAAAAVVAARRPRRRGVPSSASGSQWYDFSVDSIGVNCMNITTMECDFTPTSPSQEFLPHLNVSLRVRAKVGDLVSTWVRVPWFQYLRNVTVGPPENVWVTPGEGSLVIRFSSPFDISPSSATFLYYVHYWEKGGIQKVKGPFRSNSIVLNDLKPLREYCLQVKAQLVWTVSKLSRLGHLSNVSCYETAADATTKLQQIIIIAVGIFLLLLALAGACFFLVLKYKGLIKYWFHSPPTIPLQIEEYLKDPSQPILEALDKDSSPKDDAWDSVSIVSFPEKEREDVLQSTLN</sequence>
<feature type="compositionally biased region" description="Gly residues" evidence="1">
    <location>
        <begin position="98"/>
        <end position="107"/>
    </location>
</feature>
<dbReference type="InterPro" id="IPR013783">
    <property type="entry name" value="Ig-like_fold"/>
</dbReference>
<accession>A0A8C0TUD5</accession>